<evidence type="ECO:0000256" key="11">
    <source>
        <dbReference type="ARBA" id="ARBA00023204"/>
    </source>
</evidence>
<feature type="region of interest" description="Disordered" evidence="17">
    <location>
        <begin position="919"/>
        <end position="941"/>
    </location>
</feature>
<dbReference type="InterPro" id="IPR011335">
    <property type="entry name" value="Restrct_endonuc-II-like"/>
</dbReference>
<evidence type="ECO:0000313" key="21">
    <source>
        <dbReference type="Proteomes" id="UP000516018"/>
    </source>
</evidence>
<reference evidence="20 21" key="1">
    <citation type="submission" date="2020-08" db="EMBL/GenBank/DDBJ databases">
        <title>Lysobacter sp. II4 sp. nov., isolated from soil.</title>
        <authorList>
            <person name="Woo C.Y."/>
            <person name="Kim J."/>
        </authorList>
    </citation>
    <scope>NUCLEOTIDE SEQUENCE [LARGE SCALE GENOMIC DNA]</scope>
    <source>
        <strain evidence="20 21">II4</strain>
    </source>
</reference>
<evidence type="ECO:0000256" key="5">
    <source>
        <dbReference type="ARBA" id="ARBA00022801"/>
    </source>
</evidence>
<keyword evidence="1 15" id="KW-0540">Nuclease</keyword>
<dbReference type="EMBL" id="CP060820">
    <property type="protein sequence ID" value="QNP39403.1"/>
    <property type="molecule type" value="Genomic_DNA"/>
</dbReference>
<dbReference type="InterPro" id="IPR014017">
    <property type="entry name" value="DNA_helicase_UvrD-like_C"/>
</dbReference>
<dbReference type="InterPro" id="IPR027417">
    <property type="entry name" value="P-loop_NTPase"/>
</dbReference>
<dbReference type="Pfam" id="PF00580">
    <property type="entry name" value="UvrD-helicase"/>
    <property type="match status" value="1"/>
</dbReference>
<dbReference type="GO" id="GO:0003677">
    <property type="term" value="F:DNA binding"/>
    <property type="evidence" value="ECO:0007669"/>
    <property type="project" value="UniProtKB-UniRule"/>
</dbReference>
<evidence type="ECO:0000256" key="12">
    <source>
        <dbReference type="ARBA" id="ARBA00023235"/>
    </source>
</evidence>
<comment type="domain">
    <text evidence="15">The C-terminal domain has nuclease activity and interacts with RecD. It interacts with RecA, facilitating its loading onto ssDNA.</text>
</comment>
<dbReference type="SUPFAM" id="SSF52540">
    <property type="entry name" value="P-loop containing nucleoside triphosphate hydrolases"/>
    <property type="match status" value="1"/>
</dbReference>
<dbReference type="GO" id="GO:0009338">
    <property type="term" value="C:exodeoxyribonuclease V complex"/>
    <property type="evidence" value="ECO:0007669"/>
    <property type="project" value="TreeGrafter"/>
</dbReference>
<dbReference type="GO" id="GO:0000724">
    <property type="term" value="P:double-strand break repair via homologous recombination"/>
    <property type="evidence" value="ECO:0007669"/>
    <property type="project" value="UniProtKB-UniRule"/>
</dbReference>
<evidence type="ECO:0000259" key="18">
    <source>
        <dbReference type="PROSITE" id="PS51198"/>
    </source>
</evidence>
<feature type="binding site" evidence="15">
    <location>
        <position position="957"/>
    </location>
    <ligand>
        <name>Mg(2+)</name>
        <dbReference type="ChEBI" id="CHEBI:18420"/>
    </ligand>
</feature>
<feature type="region of interest" description="Nuclease activity, interacts with RecD and RecA" evidence="15">
    <location>
        <begin position="904"/>
        <end position="1187"/>
    </location>
</feature>
<dbReference type="InterPro" id="IPR014016">
    <property type="entry name" value="UvrD-like_ATP-bd"/>
</dbReference>
<evidence type="ECO:0000256" key="7">
    <source>
        <dbReference type="ARBA" id="ARBA00022839"/>
    </source>
</evidence>
<evidence type="ECO:0000256" key="1">
    <source>
        <dbReference type="ARBA" id="ARBA00022722"/>
    </source>
</evidence>
<evidence type="ECO:0000256" key="6">
    <source>
        <dbReference type="ARBA" id="ARBA00022806"/>
    </source>
</evidence>
<organism evidence="20 21">
    <name type="scientific">Agrilutibacter terrestris</name>
    <dbReference type="NCBI Taxonomy" id="2865112"/>
    <lineage>
        <taxon>Bacteria</taxon>
        <taxon>Pseudomonadati</taxon>
        <taxon>Pseudomonadota</taxon>
        <taxon>Gammaproteobacteria</taxon>
        <taxon>Lysobacterales</taxon>
        <taxon>Lysobacteraceae</taxon>
        <taxon>Agrilutibacter</taxon>
    </lineage>
</organism>
<dbReference type="AlphaFoldDB" id="A0A7H0FTN7"/>
<dbReference type="GO" id="GO:0000287">
    <property type="term" value="F:magnesium ion binding"/>
    <property type="evidence" value="ECO:0007669"/>
    <property type="project" value="UniProtKB-UniRule"/>
</dbReference>
<evidence type="ECO:0000256" key="17">
    <source>
        <dbReference type="SAM" id="MobiDB-lite"/>
    </source>
</evidence>
<feature type="domain" description="UvrD-like helicase ATP-binding" evidence="18">
    <location>
        <begin position="6"/>
        <end position="465"/>
    </location>
</feature>
<feature type="region of interest" description="DNA-binding and helicase activity, interacts with RecC" evidence="15">
    <location>
        <begin position="1"/>
        <end position="879"/>
    </location>
</feature>
<keyword evidence="10 15" id="KW-0238">DNA-binding</keyword>
<feature type="binding site" evidence="15">
    <location>
        <position position="1093"/>
    </location>
    <ligand>
        <name>Mg(2+)</name>
        <dbReference type="ChEBI" id="CHEBI:18420"/>
    </ligand>
</feature>
<dbReference type="GO" id="GO:0005829">
    <property type="term" value="C:cytosol"/>
    <property type="evidence" value="ECO:0007669"/>
    <property type="project" value="TreeGrafter"/>
</dbReference>
<evidence type="ECO:0000256" key="13">
    <source>
        <dbReference type="ARBA" id="ARBA00034617"/>
    </source>
</evidence>
<comment type="function">
    <text evidence="15">A helicase/nuclease that prepares dsDNA breaks (DSB) for recombinational DNA repair. Binds to DSBs and unwinds DNA via a highly rapid and processive ATP-dependent bidirectional helicase activity. Unwinds dsDNA until it encounters a Chi (crossover hotspot instigator) sequence from the 3' direction. Cuts ssDNA a few nucleotides 3' to the Chi site. The properties and activities of the enzyme are changed at Chi. The Chi-altered holoenzyme produces a long 3'-ssDNA overhang and facilitates RecA-binding to the ssDNA for homologous DNA recombination and repair. Holoenzyme degrades any linearized DNA that is unable to undergo homologous recombination. In the holoenzyme this subunit contributes ATPase, 3'-5' helicase, exonuclease activity and loads RecA onto ssDNA.</text>
</comment>
<dbReference type="Proteomes" id="UP000516018">
    <property type="component" value="Chromosome"/>
</dbReference>
<dbReference type="Gene3D" id="3.90.320.10">
    <property type="match status" value="1"/>
</dbReference>
<comment type="miscellaneous">
    <text evidence="15">In the RecBCD complex, RecB has a slow 3'-5' helicase, an exonuclease activity and loads RecA onto ssDNA, RecD has a fast 5'-3' helicase activity, while RecC stimulates the ATPase and processivity of the RecB helicase and contributes to recognition of the Chi site.</text>
</comment>
<dbReference type="PANTHER" id="PTHR11070:SF23">
    <property type="entry name" value="RECBCD ENZYME SUBUNIT RECB"/>
    <property type="match status" value="1"/>
</dbReference>
<comment type="catalytic activity">
    <reaction evidence="13 15">
        <text>Couples ATP hydrolysis with the unwinding of duplex DNA by translocating in the 3'-5' direction.</text>
        <dbReference type="EC" id="5.6.2.4"/>
    </reaction>
</comment>
<evidence type="ECO:0000259" key="19">
    <source>
        <dbReference type="PROSITE" id="PS51217"/>
    </source>
</evidence>
<keyword evidence="12 15" id="KW-0413">Isomerase</keyword>
<dbReference type="GO" id="GO:0043138">
    <property type="term" value="F:3'-5' DNA helicase activity"/>
    <property type="evidence" value="ECO:0007669"/>
    <property type="project" value="UniProtKB-UniRule"/>
</dbReference>
<dbReference type="GO" id="GO:0005524">
    <property type="term" value="F:ATP binding"/>
    <property type="evidence" value="ECO:0007669"/>
    <property type="project" value="UniProtKB-UniRule"/>
</dbReference>
<keyword evidence="2 15" id="KW-0479">Metal-binding</keyword>
<evidence type="ECO:0000256" key="10">
    <source>
        <dbReference type="ARBA" id="ARBA00023125"/>
    </source>
</evidence>
<gene>
    <name evidence="15 20" type="primary">recB</name>
    <name evidence="20" type="ORF">H8B22_07545</name>
</gene>
<keyword evidence="7 15" id="KW-0269">Exonuclease</keyword>
<keyword evidence="3 15" id="KW-0547">Nucleotide-binding</keyword>
<keyword evidence="9 15" id="KW-0460">Magnesium</keyword>
<evidence type="ECO:0000256" key="14">
    <source>
        <dbReference type="ARBA" id="ARBA00048988"/>
    </source>
</evidence>
<keyword evidence="6 15" id="KW-0347">Helicase</keyword>
<keyword evidence="8 15" id="KW-0067">ATP-binding</keyword>
<dbReference type="GO" id="GO:0008854">
    <property type="term" value="F:exodeoxyribonuclease V activity"/>
    <property type="evidence" value="ECO:0007669"/>
    <property type="project" value="UniProtKB-EC"/>
</dbReference>
<keyword evidence="21" id="KW-1185">Reference proteome</keyword>
<evidence type="ECO:0000256" key="16">
    <source>
        <dbReference type="PROSITE-ProRule" id="PRU00560"/>
    </source>
</evidence>
<feature type="binding site" evidence="15">
    <location>
        <position position="1079"/>
    </location>
    <ligand>
        <name>Mg(2+)</name>
        <dbReference type="ChEBI" id="CHEBI:18420"/>
    </ligand>
</feature>
<dbReference type="EC" id="3.1.11.5" evidence="15"/>
<feature type="binding site" evidence="16">
    <location>
        <begin position="27"/>
        <end position="34"/>
    </location>
    <ligand>
        <name>ATP</name>
        <dbReference type="ChEBI" id="CHEBI:30616"/>
    </ligand>
</feature>
<name>A0A7H0FTN7_9GAMM</name>
<dbReference type="EC" id="5.6.2.4" evidence="15"/>
<sequence>MNDIAVNPPHRDPYLDLDLHGLQLIEASAGTGKTFTLATLVTRLVIERELRVGQILAVTFTEAATQELRERLRQRLTLAAQLARGEDVAADATEAALTRELIARRLAYEGAAALQARLQRAAHEIDLAAVFTIHGFCARVLGEHALEAGQPFVAANLVGSDRELRDEVAADLWRAFGSDASDAELLAREWSEGPAALASDLSALLAATEVTPPPPVPAPDPLPALQQAAAALRKAFAQHGDELRARLDEAIAAGVLNANSYKPDLTDALWPALARWYADSRDLGPIHSHIDRLTPQTLALRTKKGRERDTPTSPMCAAVALYLDAREAREEWLADQTIGLVHRLRDDAVARLARLKRVRRVQTFDDLIEGVAGALEGAHGEALVQRLRQQYTVALVDEFQDTDPRQWAIFRRVFGGEGDADVNLFLIGDPKQAIYRFRGGDVHTYLAAARDAQRAPELRQNFRSRPALLCALQALYDRGGETAFVDPHIRYIEVEPGGTAQDADYRRAGHAAPALTLRRLPAPEDGGSWKADDARRFAAEACVAAMHAVLTDARHGMATIRGRPVRAGDLAVLVRDHREATLMQALLNRAGIPAVAAGRQSLFNSEQAREVLALLEALLHPGDEARLRGALAGVWLGADAATLAAFDTDEHLRGQWQLRALDWRERWERHGPLALISDRCAEHAPRLLQLLDGERRLTNLLQLAEVLQEATATALGVHGLVDWLRRRIAEADDFDETQQLRLESDAERVQVMTLHKSKGLEFPLVFLPFAGIGRERKAPRGWCEVLSAQGRRLQLETGRECDAGMWTQAVATRLHEEAAEDARLLYVGLTRAQHALWLACGPLYKYEDTPLARLLGEVDTLPAQVTDAIVLEADPLPLAAPPLPPESGGEVPAARVVARTLSRDWWVYSFTQLANEDSSHAAAATGAEEGAGDEPETAPAADYDRRFSGSRFGNVLHEALERVDFTAWRNVRDAIPPGQEAPLRAALSGGGYTAADSDDGLPVLVALVGATLNAPLPEGVRLCELPEAQRRAEMEFHFALQTVDVGALLATLHAHGVLRERHAFGLRRTLDGLMTGKIDLVYTLADGRTFLLDYKSNRLPAYDPATLDAAMDDSEYTLQALIYTLALHRWLRFRLGADYDYERHFGGVRYLYCRGLDVADPVAGVHAHTPPRALVEALDALFAGGAA</sequence>
<evidence type="ECO:0000256" key="9">
    <source>
        <dbReference type="ARBA" id="ARBA00022842"/>
    </source>
</evidence>
<comment type="similarity">
    <text evidence="15">Belongs to the helicase family. UvrD subfamily.</text>
</comment>
<dbReference type="PROSITE" id="PS51217">
    <property type="entry name" value="UVRD_HELICASE_CTER"/>
    <property type="match status" value="1"/>
</dbReference>
<dbReference type="HAMAP" id="MF_01485">
    <property type="entry name" value="RecB"/>
    <property type="match status" value="1"/>
</dbReference>
<dbReference type="CDD" id="cd22352">
    <property type="entry name" value="RecB_C-like"/>
    <property type="match status" value="1"/>
</dbReference>
<keyword evidence="5 15" id="KW-0378">Hydrolase</keyword>
<keyword evidence="11 15" id="KW-0234">DNA repair</keyword>
<evidence type="ECO:0000256" key="2">
    <source>
        <dbReference type="ARBA" id="ARBA00022723"/>
    </source>
</evidence>
<evidence type="ECO:0000313" key="20">
    <source>
        <dbReference type="EMBL" id="QNP39403.1"/>
    </source>
</evidence>
<comment type="subunit">
    <text evidence="15">Heterotrimer of RecB, RecC and RecD. All subunits contribute to DNA-binding. Interacts with RecA.</text>
</comment>
<comment type="catalytic activity">
    <reaction evidence="15">
        <text>Exonucleolytic cleavage (in the presence of ATP) in either 5'- to 3'- or 3'- to 5'-direction to yield 5'-phosphooligonucleotides.</text>
        <dbReference type="EC" id="3.1.11.5"/>
    </reaction>
</comment>
<dbReference type="KEGG" id="lsx:H8B22_07545"/>
<dbReference type="Gene3D" id="1.10.3170.10">
    <property type="entry name" value="Recbcd, chain B, domain 2"/>
    <property type="match status" value="1"/>
</dbReference>
<feature type="domain" description="UvrD-like helicase C-terminal" evidence="19">
    <location>
        <begin position="495"/>
        <end position="759"/>
    </location>
</feature>
<comment type="catalytic activity">
    <reaction evidence="14 15">
        <text>ATP + H2O = ADP + phosphate + H(+)</text>
        <dbReference type="Rhea" id="RHEA:13065"/>
        <dbReference type="ChEBI" id="CHEBI:15377"/>
        <dbReference type="ChEBI" id="CHEBI:15378"/>
        <dbReference type="ChEBI" id="CHEBI:30616"/>
        <dbReference type="ChEBI" id="CHEBI:43474"/>
        <dbReference type="ChEBI" id="CHEBI:456216"/>
        <dbReference type="EC" id="5.6.2.4"/>
    </reaction>
</comment>
<dbReference type="RefSeq" id="WP_187710849.1">
    <property type="nucleotide sequence ID" value="NZ_CP060820.1"/>
</dbReference>
<evidence type="ECO:0000256" key="8">
    <source>
        <dbReference type="ARBA" id="ARBA00022840"/>
    </source>
</evidence>
<comment type="cofactor">
    <cofactor evidence="15">
        <name>Mg(2+)</name>
        <dbReference type="ChEBI" id="CHEBI:18420"/>
    </cofactor>
    <text evidence="15">Binds 1 Mg(2+) ion per subunit.</text>
</comment>
<dbReference type="SUPFAM" id="SSF52980">
    <property type="entry name" value="Restriction endonuclease-like"/>
    <property type="match status" value="1"/>
</dbReference>
<dbReference type="Pfam" id="PF13361">
    <property type="entry name" value="UvrD_C"/>
    <property type="match status" value="1"/>
</dbReference>
<evidence type="ECO:0000256" key="4">
    <source>
        <dbReference type="ARBA" id="ARBA00022763"/>
    </source>
</evidence>
<dbReference type="InterPro" id="IPR004586">
    <property type="entry name" value="RecB"/>
</dbReference>
<dbReference type="Gene3D" id="3.40.50.300">
    <property type="entry name" value="P-loop containing nucleotide triphosphate hydrolases"/>
    <property type="match status" value="2"/>
</dbReference>
<feature type="active site" description="For nuclease activity" evidence="15">
    <location>
        <position position="1093"/>
    </location>
</feature>
<proteinExistence type="inferred from homology"/>
<dbReference type="NCBIfam" id="TIGR00609">
    <property type="entry name" value="recB"/>
    <property type="match status" value="1"/>
</dbReference>
<comment type="domain">
    <text evidence="15">The N-terminal DNA-binding domain is a ssDNA-dependent ATPase and has ATP-dependent 3'-5' helicase function. This domain interacts with RecC.</text>
</comment>
<evidence type="ECO:0000256" key="15">
    <source>
        <dbReference type="HAMAP-Rule" id="MF_01485"/>
    </source>
</evidence>
<dbReference type="PANTHER" id="PTHR11070">
    <property type="entry name" value="UVRD / RECB / PCRA DNA HELICASE FAMILY MEMBER"/>
    <property type="match status" value="1"/>
</dbReference>
<dbReference type="PROSITE" id="PS51198">
    <property type="entry name" value="UVRD_HELICASE_ATP_BIND"/>
    <property type="match status" value="1"/>
</dbReference>
<protein>
    <recommendedName>
        <fullName evidence="15">RecBCD enzyme subunit RecB</fullName>
        <ecNumber evidence="15">3.1.11.5</ecNumber>
        <ecNumber evidence="15">5.6.2.4</ecNumber>
    </recommendedName>
    <alternativeName>
        <fullName evidence="15">DNA 3'-5' helicase subunit RecB</fullName>
    </alternativeName>
    <alternativeName>
        <fullName evidence="15">Exonuclease V subunit RecB</fullName>
        <shortName evidence="15">ExoV subunit RecB</shortName>
    </alternativeName>
    <alternativeName>
        <fullName evidence="15">Helicase/nuclease RecBCD subunit RecB</fullName>
    </alternativeName>
</protein>
<dbReference type="InterPro" id="IPR000212">
    <property type="entry name" value="DNA_helicase_UvrD/REP"/>
</dbReference>
<evidence type="ECO:0000256" key="3">
    <source>
        <dbReference type="ARBA" id="ARBA00022741"/>
    </source>
</evidence>
<accession>A0A7H0FTN7</accession>
<dbReference type="Gene3D" id="1.10.486.10">
    <property type="entry name" value="PCRA, domain 4"/>
    <property type="match status" value="1"/>
</dbReference>
<keyword evidence="4 15" id="KW-0227">DNA damage</keyword>
<dbReference type="InterPro" id="IPR011604">
    <property type="entry name" value="PDDEXK-like_dom_sf"/>
</dbReference>